<reference evidence="1" key="1">
    <citation type="submission" date="2019-08" db="EMBL/GenBank/DDBJ databases">
        <authorList>
            <person name="Kucharzyk K."/>
            <person name="Murdoch R.W."/>
            <person name="Higgins S."/>
            <person name="Loffler F."/>
        </authorList>
    </citation>
    <scope>NUCLEOTIDE SEQUENCE</scope>
</reference>
<proteinExistence type="predicted"/>
<sequence length="181" mass="19908">MACMSRKFWGSDSWPTLLETRAAMGTAETPALPMSGLTGCFGSSLFISLAIRTPAPVPKAKATIPKSRMPRVLRFRKWEASIFEPTESPRKIVTIFIRAFCMVSERRLATPHSLARLPNIRLPTSGVAEGSRMAHAVRTVSGKRIFSSFETGLSCCILINRSSLVVRARMIGGWMMGTKAM</sequence>
<accession>A0A645I389</accession>
<protein>
    <submittedName>
        <fullName evidence="1">Uncharacterized protein</fullName>
    </submittedName>
</protein>
<comment type="caution">
    <text evidence="1">The sequence shown here is derived from an EMBL/GenBank/DDBJ whole genome shotgun (WGS) entry which is preliminary data.</text>
</comment>
<organism evidence="1">
    <name type="scientific">bioreactor metagenome</name>
    <dbReference type="NCBI Taxonomy" id="1076179"/>
    <lineage>
        <taxon>unclassified sequences</taxon>
        <taxon>metagenomes</taxon>
        <taxon>ecological metagenomes</taxon>
    </lineage>
</organism>
<name>A0A645I389_9ZZZZ</name>
<gene>
    <name evidence="1" type="ORF">SDC9_192903</name>
</gene>
<evidence type="ECO:0000313" key="1">
    <source>
        <dbReference type="EMBL" id="MPN45336.1"/>
    </source>
</evidence>
<dbReference type="EMBL" id="VSSQ01105142">
    <property type="protein sequence ID" value="MPN45336.1"/>
    <property type="molecule type" value="Genomic_DNA"/>
</dbReference>
<dbReference type="AlphaFoldDB" id="A0A645I389"/>